<sequence>MVNKMEQLNTYFQSLQFYLVEQKIISGSQYSVYAAKISSLLADGQRYVLLFVPASSTDVAKSHISMLQWESLQTRILPNNYNIPLQTLNFQRNRQDSLEVFKRTPTCTYYSSRVLPVEFALLHNPKKKSIEQFPDRLQISQALQTFSCVVKLL</sequence>
<name>A0AA96EL60_9VIRU</name>
<organism evidence="1">
    <name type="scientific">Marseillevirus sp</name>
    <dbReference type="NCBI Taxonomy" id="2809551"/>
    <lineage>
        <taxon>Viruses</taxon>
        <taxon>Varidnaviria</taxon>
        <taxon>Bamfordvirae</taxon>
        <taxon>Nucleocytoviricota</taxon>
        <taxon>Megaviricetes</taxon>
        <taxon>Pimascovirales</taxon>
        <taxon>Pimascovirales incertae sedis</taxon>
        <taxon>Marseilleviridae</taxon>
        <taxon>Marseillevirus</taxon>
    </lineage>
</organism>
<accession>A0AA96EL60</accession>
<proteinExistence type="predicted"/>
<protein>
    <submittedName>
        <fullName evidence="1">Uncharacterized protein</fullName>
    </submittedName>
</protein>
<evidence type="ECO:0000313" key="1">
    <source>
        <dbReference type="EMBL" id="WNL50390.1"/>
    </source>
</evidence>
<gene>
    <name evidence="1" type="ORF">MarDSR_351</name>
</gene>
<reference evidence="1" key="1">
    <citation type="submission" date="2023-07" db="EMBL/GenBank/DDBJ databases">
        <authorList>
            <person name="Xia Y."/>
        </authorList>
    </citation>
    <scope>NUCLEOTIDE SEQUENCE</scope>
    <source>
        <strain evidence="1">E</strain>
    </source>
</reference>
<dbReference type="EMBL" id="OR343189">
    <property type="protein sequence ID" value="WNL50390.1"/>
    <property type="molecule type" value="Genomic_DNA"/>
</dbReference>